<sequence>MTDEYRSSKNCVYCHFPIRLARSRRLVEGKIKTVYVNGAVECINPDCESVTCGYTTKSRDPHAAVGIAIAGSSPHFDANRAILPPYSRMVFSIDNDFDLALSVSYFEEQENIIVYELVAPNIDDNFDVA</sequence>
<dbReference type="AlphaFoldDB" id="A0A9P6LTS6"/>
<keyword evidence="2" id="KW-1185">Reference proteome</keyword>
<dbReference type="OrthoDB" id="2424936at2759"/>
<evidence type="ECO:0000313" key="1">
    <source>
        <dbReference type="EMBL" id="KAF9943724.1"/>
    </source>
</evidence>
<gene>
    <name evidence="1" type="ORF">BGZ70_005507</name>
</gene>
<feature type="non-terminal residue" evidence="1">
    <location>
        <position position="129"/>
    </location>
</feature>
<proteinExistence type="predicted"/>
<name>A0A9P6LTS6_MORAP</name>
<dbReference type="EMBL" id="JAAAHY010002939">
    <property type="protein sequence ID" value="KAF9943724.1"/>
    <property type="molecule type" value="Genomic_DNA"/>
</dbReference>
<comment type="caution">
    <text evidence="1">The sequence shown here is derived from an EMBL/GenBank/DDBJ whole genome shotgun (WGS) entry which is preliminary data.</text>
</comment>
<dbReference type="Proteomes" id="UP000738359">
    <property type="component" value="Unassembled WGS sequence"/>
</dbReference>
<evidence type="ECO:0000313" key="2">
    <source>
        <dbReference type="Proteomes" id="UP000738359"/>
    </source>
</evidence>
<protein>
    <submittedName>
        <fullName evidence="1">Uncharacterized protein</fullName>
    </submittedName>
</protein>
<reference evidence="1" key="1">
    <citation type="journal article" date="2020" name="Fungal Divers.">
        <title>Resolving the Mortierellaceae phylogeny through synthesis of multi-gene phylogenetics and phylogenomics.</title>
        <authorList>
            <person name="Vandepol N."/>
            <person name="Liber J."/>
            <person name="Desiro A."/>
            <person name="Na H."/>
            <person name="Kennedy M."/>
            <person name="Barry K."/>
            <person name="Grigoriev I.V."/>
            <person name="Miller A.N."/>
            <person name="O'Donnell K."/>
            <person name="Stajich J.E."/>
            <person name="Bonito G."/>
        </authorList>
    </citation>
    <scope>NUCLEOTIDE SEQUENCE</scope>
    <source>
        <strain evidence="1">CK1249</strain>
    </source>
</reference>
<accession>A0A9P6LTS6</accession>
<organism evidence="1 2">
    <name type="scientific">Mortierella alpina</name>
    <name type="common">Oleaginous fungus</name>
    <name type="synonym">Mortierella renispora</name>
    <dbReference type="NCBI Taxonomy" id="64518"/>
    <lineage>
        <taxon>Eukaryota</taxon>
        <taxon>Fungi</taxon>
        <taxon>Fungi incertae sedis</taxon>
        <taxon>Mucoromycota</taxon>
        <taxon>Mortierellomycotina</taxon>
        <taxon>Mortierellomycetes</taxon>
        <taxon>Mortierellales</taxon>
        <taxon>Mortierellaceae</taxon>
        <taxon>Mortierella</taxon>
    </lineage>
</organism>